<dbReference type="SUPFAM" id="SSF53098">
    <property type="entry name" value="Ribonuclease H-like"/>
    <property type="match status" value="1"/>
</dbReference>
<sequence length="250" mass="27829">MSERGRPLLHEVIPMIDVIDGMLKGASNDRGLKPAVRVAASLGRAVLNRYYSKTDDSIMYRCAMIMHPRYKLAYFRTEGWLQDWIDTALDIVRREWDRYKPSSSEAASQLRSQGTSLFAALDTYGTEGSVDALEDYLNTPPIPSISDPLKHWHALDSEKNPLARMALDMLSAPATSVDAERSFSRGGLVVSKLRHNLSDESTRAATVLNSWMQIPGLVPKQSIVQTFKTGDLQPILVSTRGKRVPIPMGI</sequence>
<dbReference type="InterPro" id="IPR008906">
    <property type="entry name" value="HATC_C_dom"/>
</dbReference>
<evidence type="ECO:0000256" key="1">
    <source>
        <dbReference type="ARBA" id="ARBA00004123"/>
    </source>
</evidence>
<dbReference type="EMBL" id="ML211909">
    <property type="protein sequence ID" value="TFK79869.1"/>
    <property type="molecule type" value="Genomic_DNA"/>
</dbReference>
<feature type="domain" description="HAT C-terminal dimerisation" evidence="6">
    <location>
        <begin position="133"/>
        <end position="212"/>
    </location>
</feature>
<evidence type="ECO:0000313" key="7">
    <source>
        <dbReference type="EMBL" id="TFK79869.1"/>
    </source>
</evidence>
<evidence type="ECO:0000256" key="3">
    <source>
        <dbReference type="ARBA" id="ARBA00022771"/>
    </source>
</evidence>
<evidence type="ECO:0000259" key="6">
    <source>
        <dbReference type="Pfam" id="PF05699"/>
    </source>
</evidence>
<dbReference type="PANTHER" id="PTHR46481:SF10">
    <property type="entry name" value="ZINC FINGER BED DOMAIN-CONTAINING PROTEIN 39"/>
    <property type="match status" value="1"/>
</dbReference>
<keyword evidence="3" id="KW-0863">Zinc-finger</keyword>
<evidence type="ECO:0000313" key="8">
    <source>
        <dbReference type="Proteomes" id="UP000308197"/>
    </source>
</evidence>
<keyword evidence="8" id="KW-1185">Reference proteome</keyword>
<dbReference type="PANTHER" id="PTHR46481">
    <property type="entry name" value="ZINC FINGER BED DOMAIN-CONTAINING PROTEIN 4"/>
    <property type="match status" value="1"/>
</dbReference>
<dbReference type="InParanoid" id="A0A5C3NSY1"/>
<dbReference type="GO" id="GO:0005634">
    <property type="term" value="C:nucleus"/>
    <property type="evidence" value="ECO:0007669"/>
    <property type="project" value="UniProtKB-SubCell"/>
</dbReference>
<keyword evidence="2" id="KW-0479">Metal-binding</keyword>
<gene>
    <name evidence="7" type="ORF">K466DRAFT_579083</name>
</gene>
<name>A0A5C3NSY1_9APHY</name>
<keyword evidence="5" id="KW-0539">Nucleus</keyword>
<dbReference type="GO" id="GO:0046983">
    <property type="term" value="F:protein dimerization activity"/>
    <property type="evidence" value="ECO:0007669"/>
    <property type="project" value="InterPro"/>
</dbReference>
<dbReference type="Proteomes" id="UP000308197">
    <property type="component" value="Unassembled WGS sequence"/>
</dbReference>
<organism evidence="7 8">
    <name type="scientific">Polyporus arcularius HHB13444</name>
    <dbReference type="NCBI Taxonomy" id="1314778"/>
    <lineage>
        <taxon>Eukaryota</taxon>
        <taxon>Fungi</taxon>
        <taxon>Dikarya</taxon>
        <taxon>Basidiomycota</taxon>
        <taxon>Agaricomycotina</taxon>
        <taxon>Agaricomycetes</taxon>
        <taxon>Polyporales</taxon>
        <taxon>Polyporaceae</taxon>
        <taxon>Polyporus</taxon>
    </lineage>
</organism>
<evidence type="ECO:0000256" key="2">
    <source>
        <dbReference type="ARBA" id="ARBA00022723"/>
    </source>
</evidence>
<protein>
    <recommendedName>
        <fullName evidence="6">HAT C-terminal dimerisation domain-containing protein</fullName>
    </recommendedName>
</protein>
<dbReference type="AlphaFoldDB" id="A0A5C3NSY1"/>
<dbReference type="GO" id="GO:0008270">
    <property type="term" value="F:zinc ion binding"/>
    <property type="evidence" value="ECO:0007669"/>
    <property type="project" value="UniProtKB-KW"/>
</dbReference>
<accession>A0A5C3NSY1</accession>
<dbReference type="InterPro" id="IPR012337">
    <property type="entry name" value="RNaseH-like_sf"/>
</dbReference>
<evidence type="ECO:0000256" key="5">
    <source>
        <dbReference type="ARBA" id="ARBA00023242"/>
    </source>
</evidence>
<proteinExistence type="predicted"/>
<comment type="subcellular location">
    <subcellularLocation>
        <location evidence="1">Nucleus</location>
    </subcellularLocation>
</comment>
<reference evidence="7 8" key="1">
    <citation type="journal article" date="2019" name="Nat. Ecol. Evol.">
        <title>Megaphylogeny resolves global patterns of mushroom evolution.</title>
        <authorList>
            <person name="Varga T."/>
            <person name="Krizsan K."/>
            <person name="Foldi C."/>
            <person name="Dima B."/>
            <person name="Sanchez-Garcia M."/>
            <person name="Sanchez-Ramirez S."/>
            <person name="Szollosi G.J."/>
            <person name="Szarkandi J.G."/>
            <person name="Papp V."/>
            <person name="Albert L."/>
            <person name="Andreopoulos W."/>
            <person name="Angelini C."/>
            <person name="Antonin V."/>
            <person name="Barry K.W."/>
            <person name="Bougher N.L."/>
            <person name="Buchanan P."/>
            <person name="Buyck B."/>
            <person name="Bense V."/>
            <person name="Catcheside P."/>
            <person name="Chovatia M."/>
            <person name="Cooper J."/>
            <person name="Damon W."/>
            <person name="Desjardin D."/>
            <person name="Finy P."/>
            <person name="Geml J."/>
            <person name="Haridas S."/>
            <person name="Hughes K."/>
            <person name="Justo A."/>
            <person name="Karasinski D."/>
            <person name="Kautmanova I."/>
            <person name="Kiss B."/>
            <person name="Kocsube S."/>
            <person name="Kotiranta H."/>
            <person name="LaButti K.M."/>
            <person name="Lechner B.E."/>
            <person name="Liimatainen K."/>
            <person name="Lipzen A."/>
            <person name="Lukacs Z."/>
            <person name="Mihaltcheva S."/>
            <person name="Morgado L.N."/>
            <person name="Niskanen T."/>
            <person name="Noordeloos M.E."/>
            <person name="Ohm R.A."/>
            <person name="Ortiz-Santana B."/>
            <person name="Ovrebo C."/>
            <person name="Racz N."/>
            <person name="Riley R."/>
            <person name="Savchenko A."/>
            <person name="Shiryaev A."/>
            <person name="Soop K."/>
            <person name="Spirin V."/>
            <person name="Szebenyi C."/>
            <person name="Tomsovsky M."/>
            <person name="Tulloss R.E."/>
            <person name="Uehling J."/>
            <person name="Grigoriev I.V."/>
            <person name="Vagvolgyi C."/>
            <person name="Papp T."/>
            <person name="Martin F.M."/>
            <person name="Miettinen O."/>
            <person name="Hibbett D.S."/>
            <person name="Nagy L.G."/>
        </authorList>
    </citation>
    <scope>NUCLEOTIDE SEQUENCE [LARGE SCALE GENOMIC DNA]</scope>
    <source>
        <strain evidence="7 8">HHB13444</strain>
    </source>
</reference>
<keyword evidence="4" id="KW-0862">Zinc</keyword>
<evidence type="ECO:0000256" key="4">
    <source>
        <dbReference type="ARBA" id="ARBA00022833"/>
    </source>
</evidence>
<dbReference type="InterPro" id="IPR052035">
    <property type="entry name" value="ZnF_BED_domain_contain"/>
</dbReference>
<dbReference type="Pfam" id="PF05699">
    <property type="entry name" value="Dimer_Tnp_hAT"/>
    <property type="match status" value="1"/>
</dbReference>